<evidence type="ECO:0000256" key="1">
    <source>
        <dbReference type="ARBA" id="ARBA00004141"/>
    </source>
</evidence>
<evidence type="ECO:0000256" key="6">
    <source>
        <dbReference type="ARBA" id="ARBA00023136"/>
    </source>
</evidence>
<reference evidence="9 10" key="1">
    <citation type="submission" date="2018-08" db="EMBL/GenBank/DDBJ databases">
        <title>A genome reference for cultivated species of the human gut microbiota.</title>
        <authorList>
            <person name="Zou Y."/>
            <person name="Xue W."/>
            <person name="Luo G."/>
        </authorList>
    </citation>
    <scope>NUCLEOTIDE SEQUENCE [LARGE SCALE GENOMIC DNA]</scope>
    <source>
        <strain evidence="9 10">AM44-11BH</strain>
    </source>
</reference>
<dbReference type="AlphaFoldDB" id="A0A413R573"/>
<accession>A0A413R573</accession>
<keyword evidence="6 7" id="KW-0472">Membrane</keyword>
<dbReference type="Proteomes" id="UP000284779">
    <property type="component" value="Unassembled WGS sequence"/>
</dbReference>
<dbReference type="EMBL" id="QSFD01000013">
    <property type="protein sequence ID" value="RHA16877.1"/>
    <property type="molecule type" value="Genomic_DNA"/>
</dbReference>
<organism evidence="9 10">
    <name type="scientific">Eubacterium ventriosum</name>
    <dbReference type="NCBI Taxonomy" id="39496"/>
    <lineage>
        <taxon>Bacteria</taxon>
        <taxon>Bacillati</taxon>
        <taxon>Bacillota</taxon>
        <taxon>Clostridia</taxon>
        <taxon>Eubacteriales</taxon>
        <taxon>Eubacteriaceae</taxon>
        <taxon>Eubacterium</taxon>
    </lineage>
</organism>
<keyword evidence="3 9" id="KW-0808">Transferase</keyword>
<sequence>MYVKKNSWVKHLDFILADLLCINLTLLIAYFLRNGVRNVYALKEYRTLLFAIMALHFCISFFSNTYSDILRKGYFQEFKRVLVHNIELMLCVMVFMFFTHTGATYSRLMIFAFWVMDIFAMYFVHICLKTFLRKRDYREKKQTKLLIITTPENMEKVISEVNDGPDKSFEIVGIALSTNEEGIKEYQGIPVVSEETDMYDYVCKNVVDEVLLNLNYPSDKFDQIVETLVNIGITVDIKLNIKFNGGTQEFGHINDTKIIRTSANTVTITEMALKRAMDICAGIVGCIVTGILFIFVAPAIKIADPKGPVFFGQKRVGRNGRTFTIYKFRSMYVDAEERKKELMAKNKMDGLMFKMDADPRIIGSGPDGTRKGLGYYLRHLSIDEFPNFWSILKGDMSLVGTRPPTMDEYNQYELHHKSRLAAKPGLTGMWQVSGRSDFTDFEEIVKMDSDYIKNWNIGLDIKIILKTVLVVLGQKGSV</sequence>
<evidence type="ECO:0000256" key="4">
    <source>
        <dbReference type="ARBA" id="ARBA00022692"/>
    </source>
</evidence>
<dbReference type="Gene3D" id="3.40.50.720">
    <property type="entry name" value="NAD(P)-binding Rossmann-like Domain"/>
    <property type="match status" value="1"/>
</dbReference>
<evidence type="ECO:0000256" key="5">
    <source>
        <dbReference type="ARBA" id="ARBA00022989"/>
    </source>
</evidence>
<feature type="transmembrane region" description="Helical" evidence="7">
    <location>
        <begin position="279"/>
        <end position="300"/>
    </location>
</feature>
<dbReference type="PANTHER" id="PTHR30576:SF10">
    <property type="entry name" value="SLL5057 PROTEIN"/>
    <property type="match status" value="1"/>
</dbReference>
<feature type="transmembrane region" description="Helical" evidence="7">
    <location>
        <begin position="111"/>
        <end position="132"/>
    </location>
</feature>
<comment type="caution">
    <text evidence="9">The sequence shown here is derived from an EMBL/GenBank/DDBJ whole genome shotgun (WGS) entry which is preliminary data.</text>
</comment>
<dbReference type="PANTHER" id="PTHR30576">
    <property type="entry name" value="COLANIC BIOSYNTHESIS UDP-GLUCOSE LIPID CARRIER TRANSFERASE"/>
    <property type="match status" value="1"/>
</dbReference>
<dbReference type="InterPro" id="IPR003362">
    <property type="entry name" value="Bact_transf"/>
</dbReference>
<keyword evidence="10" id="KW-1185">Reference proteome</keyword>
<evidence type="ECO:0000256" key="7">
    <source>
        <dbReference type="SAM" id="Phobius"/>
    </source>
</evidence>
<keyword evidence="5 7" id="KW-1133">Transmembrane helix</keyword>
<name>A0A413R573_9FIRM</name>
<dbReference type="GO" id="GO:0016780">
    <property type="term" value="F:phosphotransferase activity, for other substituted phosphate groups"/>
    <property type="evidence" value="ECO:0007669"/>
    <property type="project" value="TreeGrafter"/>
</dbReference>
<dbReference type="Pfam" id="PF02397">
    <property type="entry name" value="Bac_transf"/>
    <property type="match status" value="1"/>
</dbReference>
<feature type="transmembrane region" description="Helical" evidence="7">
    <location>
        <begin position="47"/>
        <end position="69"/>
    </location>
</feature>
<feature type="domain" description="Bacterial sugar transferase" evidence="8">
    <location>
        <begin position="274"/>
        <end position="472"/>
    </location>
</feature>
<evidence type="ECO:0000256" key="2">
    <source>
        <dbReference type="ARBA" id="ARBA00006464"/>
    </source>
</evidence>
<evidence type="ECO:0000313" key="10">
    <source>
        <dbReference type="Proteomes" id="UP000284779"/>
    </source>
</evidence>
<evidence type="ECO:0000313" key="9">
    <source>
        <dbReference type="EMBL" id="RHA16877.1"/>
    </source>
</evidence>
<comment type="subcellular location">
    <subcellularLocation>
        <location evidence="1">Membrane</location>
        <topology evidence="1">Multi-pass membrane protein</topology>
    </subcellularLocation>
</comment>
<dbReference type="GO" id="GO:0016020">
    <property type="term" value="C:membrane"/>
    <property type="evidence" value="ECO:0007669"/>
    <property type="project" value="UniProtKB-SubCell"/>
</dbReference>
<feature type="transmembrane region" description="Helical" evidence="7">
    <location>
        <begin position="81"/>
        <end position="99"/>
    </location>
</feature>
<dbReference type="Pfam" id="PF13727">
    <property type="entry name" value="CoA_binding_3"/>
    <property type="match status" value="1"/>
</dbReference>
<gene>
    <name evidence="9" type="ORF">DW944_10915</name>
</gene>
<dbReference type="RefSeq" id="WP_117971547.1">
    <property type="nucleotide sequence ID" value="NZ_CAUEJY010000001.1"/>
</dbReference>
<evidence type="ECO:0000259" key="8">
    <source>
        <dbReference type="Pfam" id="PF02397"/>
    </source>
</evidence>
<comment type="similarity">
    <text evidence="2">Belongs to the bacterial sugar transferase family.</text>
</comment>
<dbReference type="NCBIfam" id="TIGR03025">
    <property type="entry name" value="EPS_sugtrans"/>
    <property type="match status" value="1"/>
</dbReference>
<dbReference type="InterPro" id="IPR017475">
    <property type="entry name" value="EPS_sugar_tfrase"/>
</dbReference>
<evidence type="ECO:0000256" key="3">
    <source>
        <dbReference type="ARBA" id="ARBA00022679"/>
    </source>
</evidence>
<proteinExistence type="inferred from homology"/>
<protein>
    <submittedName>
        <fullName evidence="9">Sugar transferase</fullName>
    </submittedName>
</protein>
<feature type="transmembrane region" description="Helical" evidence="7">
    <location>
        <begin position="12"/>
        <end position="32"/>
    </location>
</feature>
<keyword evidence="4 7" id="KW-0812">Transmembrane</keyword>